<sequence length="223" mass="25196">MENYLGKKPQTASIDADILAEQHGYTAVKRLIDAVGSAVGLVLLSPLFFVLAILIKLDDPAGPVFFSQIRIGKDGQEFRMYKFRSMCVGAESKLAKLVEKNEIDGPMFKMKEDPRVTRIGRFIRKSSLDELPQLYNVLRGDMSLVGPRPCLPREYQEYSEHDKQRLLVLPGCTGLWQVSGRNALSFDQMVGIDLEYISHRSILNDIVILFKTVKVIFVPNQAY</sequence>
<keyword evidence="2" id="KW-0472">Membrane</keyword>
<keyword evidence="2" id="KW-0812">Transmembrane</keyword>
<feature type="transmembrane region" description="Helical" evidence="2">
    <location>
        <begin position="34"/>
        <end position="55"/>
    </location>
</feature>
<evidence type="ECO:0000256" key="1">
    <source>
        <dbReference type="ARBA" id="ARBA00006464"/>
    </source>
</evidence>
<evidence type="ECO:0000313" key="5">
    <source>
        <dbReference type="Proteomes" id="UP001597212"/>
    </source>
</evidence>
<evidence type="ECO:0000259" key="3">
    <source>
        <dbReference type="Pfam" id="PF02397"/>
    </source>
</evidence>
<keyword evidence="5" id="KW-1185">Reference proteome</keyword>
<dbReference type="PANTHER" id="PTHR30576:SF10">
    <property type="entry name" value="SLL5057 PROTEIN"/>
    <property type="match status" value="1"/>
</dbReference>
<feature type="domain" description="Bacterial sugar transferase" evidence="3">
    <location>
        <begin position="29"/>
        <end position="217"/>
    </location>
</feature>
<dbReference type="PANTHER" id="PTHR30576">
    <property type="entry name" value="COLANIC BIOSYNTHESIS UDP-GLUCOSE LIPID CARRIER TRANSFERASE"/>
    <property type="match status" value="1"/>
</dbReference>
<dbReference type="Proteomes" id="UP001597212">
    <property type="component" value="Unassembled WGS sequence"/>
</dbReference>
<evidence type="ECO:0000256" key="2">
    <source>
        <dbReference type="SAM" id="Phobius"/>
    </source>
</evidence>
<evidence type="ECO:0000313" key="4">
    <source>
        <dbReference type="EMBL" id="MFD1441638.1"/>
    </source>
</evidence>
<comment type="caution">
    <text evidence="4">The sequence shown here is derived from an EMBL/GenBank/DDBJ whole genome shotgun (WGS) entry which is preliminary data.</text>
</comment>
<gene>
    <name evidence="4" type="ORF">ACFQ5K_09660</name>
</gene>
<dbReference type="EC" id="2.7.8.-" evidence="4"/>
<keyword evidence="4" id="KW-0808">Transferase</keyword>
<dbReference type="GO" id="GO:0016740">
    <property type="term" value="F:transferase activity"/>
    <property type="evidence" value="ECO:0007669"/>
    <property type="project" value="UniProtKB-KW"/>
</dbReference>
<accession>A0ABW4CZY2</accession>
<dbReference type="Pfam" id="PF02397">
    <property type="entry name" value="Bac_transf"/>
    <property type="match status" value="1"/>
</dbReference>
<proteinExistence type="inferred from homology"/>
<reference evidence="5" key="1">
    <citation type="journal article" date="2019" name="Int. J. Syst. Evol. Microbiol.">
        <title>The Global Catalogue of Microorganisms (GCM) 10K type strain sequencing project: providing services to taxonomists for standard genome sequencing and annotation.</title>
        <authorList>
            <consortium name="The Broad Institute Genomics Platform"/>
            <consortium name="The Broad Institute Genome Sequencing Center for Infectious Disease"/>
            <person name="Wu L."/>
            <person name="Ma J."/>
        </authorList>
    </citation>
    <scope>NUCLEOTIDE SEQUENCE [LARGE SCALE GENOMIC DNA]</scope>
    <source>
        <strain evidence="5">CCM 8912</strain>
    </source>
</reference>
<comment type="similarity">
    <text evidence="1">Belongs to the bacterial sugar transferase family.</text>
</comment>
<dbReference type="EMBL" id="JBHTOK010000072">
    <property type="protein sequence ID" value="MFD1441638.1"/>
    <property type="molecule type" value="Genomic_DNA"/>
</dbReference>
<protein>
    <submittedName>
        <fullName evidence="4">Sugar transferase</fullName>
        <ecNumber evidence="4">2.7.8.-</ecNumber>
    </submittedName>
</protein>
<name>A0ABW4CZY2_9LACO</name>
<dbReference type="InterPro" id="IPR003362">
    <property type="entry name" value="Bact_transf"/>
</dbReference>
<organism evidence="4 5">
    <name type="scientific">Lacticaseibacillus hegangensis</name>
    <dbReference type="NCBI Taxonomy" id="2486010"/>
    <lineage>
        <taxon>Bacteria</taxon>
        <taxon>Bacillati</taxon>
        <taxon>Bacillota</taxon>
        <taxon>Bacilli</taxon>
        <taxon>Lactobacillales</taxon>
        <taxon>Lactobacillaceae</taxon>
        <taxon>Lacticaseibacillus</taxon>
    </lineage>
</organism>
<dbReference type="RefSeq" id="WP_125756402.1">
    <property type="nucleotide sequence ID" value="NZ_JBHTOK010000072.1"/>
</dbReference>
<keyword evidence="2" id="KW-1133">Transmembrane helix</keyword>